<evidence type="ECO:0000313" key="2">
    <source>
        <dbReference type="Proteomes" id="UP000218690"/>
    </source>
</evidence>
<organism evidence="1 2">
    <name type="scientific">Corynebacterium accolens</name>
    <dbReference type="NCBI Taxonomy" id="38284"/>
    <lineage>
        <taxon>Bacteria</taxon>
        <taxon>Bacillati</taxon>
        <taxon>Actinomycetota</taxon>
        <taxon>Actinomycetes</taxon>
        <taxon>Mycobacteriales</taxon>
        <taxon>Corynebacteriaceae</taxon>
        <taxon>Corynebacterium</taxon>
    </lineage>
</organism>
<protein>
    <recommendedName>
        <fullName evidence="3">Winged helix DNA-binding domain-containing protein</fullName>
    </recommendedName>
</protein>
<name>A0A2A4AL24_9CORY</name>
<dbReference type="PANTHER" id="PTHR38479">
    <property type="entry name" value="LMO0824 PROTEIN"/>
    <property type="match status" value="1"/>
</dbReference>
<dbReference type="Pfam" id="PF06224">
    <property type="entry name" value="AlkZ-like"/>
    <property type="match status" value="1"/>
</dbReference>
<dbReference type="EMBL" id="NWBP01000016">
    <property type="protein sequence ID" value="PCC83202.1"/>
    <property type="molecule type" value="Genomic_DNA"/>
</dbReference>
<dbReference type="AlphaFoldDB" id="A0A2A4AL24"/>
<dbReference type="Proteomes" id="UP000218690">
    <property type="component" value="Unassembled WGS sequence"/>
</dbReference>
<comment type="caution">
    <text evidence="1">The sequence shown here is derived from an EMBL/GenBank/DDBJ whole genome shotgun (WGS) entry which is preliminary data.</text>
</comment>
<gene>
    <name evidence="1" type="ORF">COM45_05255</name>
</gene>
<accession>A0A2A4AL24</accession>
<evidence type="ECO:0008006" key="3">
    <source>
        <dbReference type="Google" id="ProtNLM"/>
    </source>
</evidence>
<sequence length="330" mass="36172">MLHLTLPELRARRLIAQGLAPSAARPATTSPLAAAEHLMAVQGQNYAAGVRALALRSTQGSAAPDDAAVLNAIDEFQVVRCWPQRGTVHFMPAADVRWMSRLLYPRVARSQQARRPGLGLDEDLFNRAHAALHDAALKSTTPTLTRAEAYEIFRSVGIAPDGGRGSHLLRAFGGAGDLVQGPKHGKQETFMHVDVLPVEQRQPEEPLRELALRYVNGHGPVSAADLAWWTMLAKGQAAKALENSGLVRAEHEGETFWLSPWQQDVTAEEISVALALRLELPAFDEYLLGYANKEWILPDELRPDILTKNGLSWPWVMENGMAVASLREPA</sequence>
<dbReference type="InterPro" id="IPR009351">
    <property type="entry name" value="AlkZ-like"/>
</dbReference>
<proteinExistence type="predicted"/>
<reference evidence="1 2" key="1">
    <citation type="submission" date="2017-09" db="EMBL/GenBank/DDBJ databases">
        <title>Draft Genome Sequence of Corynebacterium accolens AH4003.</title>
        <authorList>
            <person name="Chen Y."/>
            <person name="Oosthuysen W.F."/>
            <person name="Kelley S."/>
            <person name="Horswill A."/>
        </authorList>
    </citation>
    <scope>NUCLEOTIDE SEQUENCE [LARGE SCALE GENOMIC DNA]</scope>
    <source>
        <strain evidence="1 2">AH4003</strain>
    </source>
</reference>
<dbReference type="PANTHER" id="PTHR38479:SF2">
    <property type="entry name" value="WINGED HELIX DNA-BINDING DOMAIN-CONTAINING PROTEIN"/>
    <property type="match status" value="1"/>
</dbReference>
<evidence type="ECO:0000313" key="1">
    <source>
        <dbReference type="EMBL" id="PCC83202.1"/>
    </source>
</evidence>